<sequence length="457" mass="53101">MKKTIGVLILVSFLFFTLAPIATTAENQASENDSVYYIIVDRFYNGDQANDFEVNSQDPLAYHGGDFQGIIKQINYIKKMGFTTIVLSPIFESEDDRYFSKKIKDYYKLNRHFGSMEDFKELINVAHENELKVILDLPITDEITLSELSVVAKWWVEETNVDGYLLEKQAEFAITDYERFAEEVKTVNEKIFIIVKSDDESLDLQSSSIDSFLLRELTELMREVLTKPDQFLTPLFHYSLENEQSRHFWKYIDDAQTTRFTYELVQQNQYPGDRWPLILTYMYTTPGVPFIFYGSEIAVNGGEGAENHRLMDFRADSELIEFIEKLGKIRNHYPSLTKGDMKLLYDKDGMTIYSRTYEDETMIIALNNTSENQVVEISNEQIEPNKQLSGLIEGELIKESDGKYLIHINQQQSEIFIVQNKTGINVVNTVVMSLVPVVFVLIYYYMWRRGKKKVANE</sequence>
<dbReference type="Pfam" id="PF22026">
    <property type="entry name" value="Alpha-amylase_C_2"/>
    <property type="match status" value="1"/>
</dbReference>
<keyword evidence="2" id="KW-0479">Metal-binding</keyword>
<dbReference type="Pfam" id="PF00128">
    <property type="entry name" value="Alpha-amylase"/>
    <property type="match status" value="1"/>
</dbReference>
<comment type="cofactor">
    <cofactor evidence="1">
        <name>Ca(2+)</name>
        <dbReference type="ChEBI" id="CHEBI:29108"/>
    </cofactor>
</comment>
<dbReference type="InterPro" id="IPR006047">
    <property type="entry name" value="GH13_cat_dom"/>
</dbReference>
<dbReference type="InterPro" id="IPR054174">
    <property type="entry name" value="Alpha-amylase-like_C"/>
</dbReference>
<dbReference type="InterPro" id="IPR017853">
    <property type="entry name" value="GH"/>
</dbReference>
<feature type="chain" id="PRO_5047346687" evidence="5">
    <location>
        <begin position="25"/>
        <end position="457"/>
    </location>
</feature>
<evidence type="ECO:0000313" key="7">
    <source>
        <dbReference type="EMBL" id="NCU16579.1"/>
    </source>
</evidence>
<comment type="caution">
    <text evidence="7">The sequence shown here is derived from an EMBL/GenBank/DDBJ whole genome shotgun (WGS) entry which is preliminary data.</text>
</comment>
<name>A0ABW9ZZH9_9BACI</name>
<accession>A0ABW9ZZH9</accession>
<evidence type="ECO:0000256" key="3">
    <source>
        <dbReference type="ARBA" id="ARBA00022729"/>
    </source>
</evidence>
<dbReference type="RefSeq" id="WP_161919417.1">
    <property type="nucleotide sequence ID" value="NZ_JAACYS010000005.1"/>
</dbReference>
<keyword evidence="3 5" id="KW-0732">Signal</keyword>
<dbReference type="EMBL" id="JAACYS010000005">
    <property type="protein sequence ID" value="NCU16579.1"/>
    <property type="molecule type" value="Genomic_DNA"/>
</dbReference>
<evidence type="ECO:0000256" key="2">
    <source>
        <dbReference type="ARBA" id="ARBA00022723"/>
    </source>
</evidence>
<evidence type="ECO:0000256" key="4">
    <source>
        <dbReference type="SAM" id="Phobius"/>
    </source>
</evidence>
<reference evidence="7 8" key="1">
    <citation type="submission" date="2020-01" db="EMBL/GenBank/DDBJ databases">
        <title>A novel Bacillus sp. from Pasinler.</title>
        <authorList>
            <person name="Adiguzel A."/>
            <person name="Ay H."/>
            <person name="Baltaci M.O."/>
        </authorList>
    </citation>
    <scope>NUCLEOTIDE SEQUENCE [LARGE SCALE GENOMIC DNA]</scope>
    <source>
        <strain evidence="7 8">P1</strain>
    </source>
</reference>
<evidence type="ECO:0000256" key="5">
    <source>
        <dbReference type="SAM" id="SignalP"/>
    </source>
</evidence>
<feature type="domain" description="Glycosyl hydrolase family 13 catalytic" evidence="6">
    <location>
        <begin position="37"/>
        <end position="330"/>
    </location>
</feature>
<dbReference type="PANTHER" id="PTHR10357">
    <property type="entry name" value="ALPHA-AMYLASE FAMILY MEMBER"/>
    <property type="match status" value="1"/>
</dbReference>
<keyword evidence="4" id="KW-0812">Transmembrane</keyword>
<feature type="signal peptide" evidence="5">
    <location>
        <begin position="1"/>
        <end position="24"/>
    </location>
</feature>
<dbReference type="Gene3D" id="2.60.40.1180">
    <property type="entry name" value="Golgi alpha-mannosidase II"/>
    <property type="match status" value="1"/>
</dbReference>
<dbReference type="Gene3D" id="3.20.20.80">
    <property type="entry name" value="Glycosidases"/>
    <property type="match status" value="2"/>
</dbReference>
<dbReference type="PANTHER" id="PTHR10357:SF215">
    <property type="entry name" value="ALPHA-AMYLASE 1"/>
    <property type="match status" value="1"/>
</dbReference>
<gene>
    <name evidence="7" type="ORF">GW534_02155</name>
</gene>
<dbReference type="SUPFAM" id="SSF51445">
    <property type="entry name" value="(Trans)glycosidases"/>
    <property type="match status" value="1"/>
</dbReference>
<keyword evidence="4" id="KW-0472">Membrane</keyword>
<keyword evidence="4" id="KW-1133">Transmembrane helix</keyword>
<dbReference type="SMART" id="SM00642">
    <property type="entry name" value="Aamy"/>
    <property type="match status" value="1"/>
</dbReference>
<proteinExistence type="predicted"/>
<feature type="transmembrane region" description="Helical" evidence="4">
    <location>
        <begin position="426"/>
        <end position="446"/>
    </location>
</feature>
<evidence type="ECO:0000259" key="6">
    <source>
        <dbReference type="SMART" id="SM00642"/>
    </source>
</evidence>
<dbReference type="InterPro" id="IPR013780">
    <property type="entry name" value="Glyco_hydro_b"/>
</dbReference>
<evidence type="ECO:0000256" key="1">
    <source>
        <dbReference type="ARBA" id="ARBA00001913"/>
    </source>
</evidence>
<evidence type="ECO:0000313" key="8">
    <source>
        <dbReference type="Proteomes" id="UP000743899"/>
    </source>
</evidence>
<dbReference type="Proteomes" id="UP000743899">
    <property type="component" value="Unassembled WGS sequence"/>
</dbReference>
<organism evidence="7 8">
    <name type="scientific">Pallidibacillus pasinlerensis</name>
    <dbReference type="NCBI Taxonomy" id="2703818"/>
    <lineage>
        <taxon>Bacteria</taxon>
        <taxon>Bacillati</taxon>
        <taxon>Bacillota</taxon>
        <taxon>Bacilli</taxon>
        <taxon>Bacillales</taxon>
        <taxon>Bacillaceae</taxon>
        <taxon>Pallidibacillus</taxon>
    </lineage>
</organism>
<dbReference type="SUPFAM" id="SSF51011">
    <property type="entry name" value="Glycosyl hydrolase domain"/>
    <property type="match status" value="1"/>
</dbReference>
<protein>
    <submittedName>
        <fullName evidence="7">Alpha-amylase</fullName>
    </submittedName>
</protein>
<keyword evidence="8" id="KW-1185">Reference proteome</keyword>